<dbReference type="SMART" id="SM00213">
    <property type="entry name" value="UBQ"/>
    <property type="match status" value="2"/>
</dbReference>
<feature type="domain" description="Ubiquitin-like" evidence="3">
    <location>
        <begin position="78"/>
        <end position="130"/>
    </location>
</feature>
<name>A0AAU9MJS9_9ASTR</name>
<dbReference type="InterPro" id="IPR000626">
    <property type="entry name" value="Ubiquitin-like_dom"/>
</dbReference>
<dbReference type="EMBL" id="CAKMRJ010002223">
    <property type="protein sequence ID" value="CAH1427195.1"/>
    <property type="molecule type" value="Genomic_DNA"/>
</dbReference>
<dbReference type="Gene3D" id="3.10.20.90">
    <property type="entry name" value="Phosphatidylinositol 3-kinase Catalytic Subunit, Chain A, domain 1"/>
    <property type="match status" value="2"/>
</dbReference>
<proteinExistence type="predicted"/>
<reference evidence="4 5" key="1">
    <citation type="submission" date="2022-01" db="EMBL/GenBank/DDBJ databases">
        <authorList>
            <person name="Xiong W."/>
            <person name="Schranz E."/>
        </authorList>
    </citation>
    <scope>NUCLEOTIDE SEQUENCE [LARGE SCALE GENOMIC DNA]</scope>
</reference>
<dbReference type="InterPro" id="IPR019956">
    <property type="entry name" value="Ubiquitin_dom"/>
</dbReference>
<evidence type="ECO:0000313" key="5">
    <source>
        <dbReference type="Proteomes" id="UP001157418"/>
    </source>
</evidence>
<gene>
    <name evidence="4" type="ORF">LVIROSA_LOCUS14224</name>
</gene>
<keyword evidence="5" id="KW-1185">Reference proteome</keyword>
<dbReference type="GO" id="GO:0003729">
    <property type="term" value="F:mRNA binding"/>
    <property type="evidence" value="ECO:0007669"/>
    <property type="project" value="UniProtKB-ARBA"/>
</dbReference>
<evidence type="ECO:0000256" key="2">
    <source>
        <dbReference type="ARBA" id="ARBA00022843"/>
    </source>
</evidence>
<evidence type="ECO:0000313" key="4">
    <source>
        <dbReference type="EMBL" id="CAH1427195.1"/>
    </source>
</evidence>
<dbReference type="InterPro" id="IPR050158">
    <property type="entry name" value="Ubiquitin_ubiquitin-like"/>
</dbReference>
<keyword evidence="1" id="KW-1017">Isopeptide bond</keyword>
<dbReference type="AlphaFoldDB" id="A0AAU9MJS9"/>
<feature type="domain" description="Ubiquitin-like" evidence="3">
    <location>
        <begin position="1"/>
        <end position="76"/>
    </location>
</feature>
<evidence type="ECO:0000256" key="1">
    <source>
        <dbReference type="ARBA" id="ARBA00022499"/>
    </source>
</evidence>
<protein>
    <recommendedName>
        <fullName evidence="3">Ubiquitin-like domain-containing protein</fullName>
    </recommendedName>
</protein>
<organism evidence="4 5">
    <name type="scientific">Lactuca virosa</name>
    <dbReference type="NCBI Taxonomy" id="75947"/>
    <lineage>
        <taxon>Eukaryota</taxon>
        <taxon>Viridiplantae</taxon>
        <taxon>Streptophyta</taxon>
        <taxon>Embryophyta</taxon>
        <taxon>Tracheophyta</taxon>
        <taxon>Spermatophyta</taxon>
        <taxon>Magnoliopsida</taxon>
        <taxon>eudicotyledons</taxon>
        <taxon>Gunneridae</taxon>
        <taxon>Pentapetalae</taxon>
        <taxon>asterids</taxon>
        <taxon>campanulids</taxon>
        <taxon>Asterales</taxon>
        <taxon>Asteraceae</taxon>
        <taxon>Cichorioideae</taxon>
        <taxon>Cichorieae</taxon>
        <taxon>Lactucinae</taxon>
        <taxon>Lactuca</taxon>
    </lineage>
</organism>
<dbReference type="PANTHER" id="PTHR10666">
    <property type="entry name" value="UBIQUITIN"/>
    <property type="match status" value="1"/>
</dbReference>
<keyword evidence="2" id="KW-0832">Ubl conjugation</keyword>
<dbReference type="Pfam" id="PF00240">
    <property type="entry name" value="ubiquitin"/>
    <property type="match status" value="2"/>
</dbReference>
<evidence type="ECO:0000259" key="3">
    <source>
        <dbReference type="PROSITE" id="PS50053"/>
    </source>
</evidence>
<dbReference type="Proteomes" id="UP001157418">
    <property type="component" value="Unassembled WGS sequence"/>
</dbReference>
<comment type="caution">
    <text evidence="4">The sequence shown here is derived from an EMBL/GenBank/DDBJ whole genome shotgun (WGS) entry which is preliminary data.</text>
</comment>
<accession>A0AAU9MJS9</accession>
<sequence>MRIFVKTMTGKTISLMAESLETIGSLKEKIYIKEGIHQLHQRLIVVDKELKDCTTLADCNIQVKSTLHLVLRMRGGGIQIFIKRLAGKTIEQIVCTSLTIGKLKERIQYAEGIPKHQQRLMIVGENMEDDFRSYFCFMIDCWVTTIKWLMLRVCLV</sequence>
<dbReference type="PROSITE" id="PS50053">
    <property type="entry name" value="UBIQUITIN_2"/>
    <property type="match status" value="2"/>
</dbReference>
<dbReference type="SUPFAM" id="SSF54236">
    <property type="entry name" value="Ubiquitin-like"/>
    <property type="match status" value="2"/>
</dbReference>
<dbReference type="PRINTS" id="PR00348">
    <property type="entry name" value="UBIQUITIN"/>
</dbReference>
<dbReference type="InterPro" id="IPR029071">
    <property type="entry name" value="Ubiquitin-like_domsf"/>
</dbReference>